<protein>
    <submittedName>
        <fullName evidence="2">Uncharacterized protein</fullName>
    </submittedName>
</protein>
<organism evidence="2 3">
    <name type="scientific">Nocardia pulmonis</name>
    <dbReference type="NCBI Taxonomy" id="2951408"/>
    <lineage>
        <taxon>Bacteria</taxon>
        <taxon>Bacillati</taxon>
        <taxon>Actinomycetota</taxon>
        <taxon>Actinomycetes</taxon>
        <taxon>Mycobacteriales</taxon>
        <taxon>Nocardiaceae</taxon>
        <taxon>Nocardia</taxon>
    </lineage>
</organism>
<dbReference type="RefSeq" id="WP_251917681.1">
    <property type="nucleotide sequence ID" value="NZ_JAMRXG010000020.1"/>
</dbReference>
<feature type="transmembrane region" description="Helical" evidence="1">
    <location>
        <begin position="62"/>
        <end position="83"/>
    </location>
</feature>
<gene>
    <name evidence="2" type="ORF">NDR86_32440</name>
</gene>
<feature type="transmembrane region" description="Helical" evidence="1">
    <location>
        <begin position="37"/>
        <end position="55"/>
    </location>
</feature>
<evidence type="ECO:0000313" key="2">
    <source>
        <dbReference type="EMBL" id="MCM6778206.1"/>
    </source>
</evidence>
<comment type="caution">
    <text evidence="2">The sequence shown here is derived from an EMBL/GenBank/DDBJ whole genome shotgun (WGS) entry which is preliminary data.</text>
</comment>
<dbReference type="EMBL" id="JAMRXG010000020">
    <property type="protein sequence ID" value="MCM6778206.1"/>
    <property type="molecule type" value="Genomic_DNA"/>
</dbReference>
<evidence type="ECO:0000256" key="1">
    <source>
        <dbReference type="SAM" id="Phobius"/>
    </source>
</evidence>
<name>A0A9X2ED89_9NOCA</name>
<keyword evidence="3" id="KW-1185">Reference proteome</keyword>
<proteinExistence type="predicted"/>
<keyword evidence="1" id="KW-1133">Transmembrane helix</keyword>
<accession>A0A9X2ED89</accession>
<keyword evidence="1" id="KW-0472">Membrane</keyword>
<sequence length="126" mass="13752">MPSSPMFVRIAALGVGIHALNHLIVLLIPPVGMNPGTVYHLIGAPVYAALVLPLLRGRNWARILITVLLGFQFVGRFVVWALFPETGAHLALILGWTISIITLTLLWAPRASRAHFRSDERVGTPS</sequence>
<keyword evidence="1" id="KW-0812">Transmembrane</keyword>
<feature type="transmembrane region" description="Helical" evidence="1">
    <location>
        <begin position="7"/>
        <end position="31"/>
    </location>
</feature>
<evidence type="ECO:0000313" key="3">
    <source>
        <dbReference type="Proteomes" id="UP001139157"/>
    </source>
</evidence>
<dbReference type="Proteomes" id="UP001139157">
    <property type="component" value="Unassembled WGS sequence"/>
</dbReference>
<feature type="transmembrane region" description="Helical" evidence="1">
    <location>
        <begin position="89"/>
        <end position="108"/>
    </location>
</feature>
<dbReference type="AlphaFoldDB" id="A0A9X2ED89"/>
<reference evidence="2" key="1">
    <citation type="submission" date="2022-06" db="EMBL/GenBank/DDBJ databases">
        <title>Novel species in genus nocardia.</title>
        <authorList>
            <person name="Li F."/>
        </authorList>
    </citation>
    <scope>NUCLEOTIDE SEQUENCE</scope>
    <source>
        <strain evidence="2">CDC141</strain>
    </source>
</reference>